<feature type="compositionally biased region" description="Basic and acidic residues" evidence="5">
    <location>
        <begin position="1042"/>
        <end position="1054"/>
    </location>
</feature>
<feature type="compositionally biased region" description="Acidic residues" evidence="5">
    <location>
        <begin position="530"/>
        <end position="539"/>
    </location>
</feature>
<feature type="region of interest" description="Disordered" evidence="5">
    <location>
        <begin position="1349"/>
        <end position="1393"/>
    </location>
</feature>
<feature type="compositionally biased region" description="Polar residues" evidence="5">
    <location>
        <begin position="357"/>
        <end position="374"/>
    </location>
</feature>
<feature type="compositionally biased region" description="Basic and acidic residues" evidence="5">
    <location>
        <begin position="680"/>
        <end position="692"/>
    </location>
</feature>
<feature type="compositionally biased region" description="Basic and acidic residues" evidence="5">
    <location>
        <begin position="310"/>
        <end position="324"/>
    </location>
</feature>
<dbReference type="SUPFAM" id="SSF51182">
    <property type="entry name" value="RmlC-like cupins"/>
    <property type="match status" value="1"/>
</dbReference>
<evidence type="ECO:0000259" key="6">
    <source>
        <dbReference type="Pfam" id="PF11699"/>
    </source>
</evidence>
<feature type="compositionally biased region" description="Polar residues" evidence="5">
    <location>
        <begin position="226"/>
        <end position="240"/>
    </location>
</feature>
<dbReference type="InterPro" id="IPR011051">
    <property type="entry name" value="RmlC_Cupin_sf"/>
</dbReference>
<feature type="compositionally biased region" description="Basic and acidic residues" evidence="5">
    <location>
        <begin position="622"/>
        <end position="634"/>
    </location>
</feature>
<feature type="region of interest" description="Disordered" evidence="5">
    <location>
        <begin position="1206"/>
        <end position="1228"/>
    </location>
</feature>
<dbReference type="EMBL" id="JH819179">
    <property type="protein sequence ID" value="EKC21108.1"/>
    <property type="molecule type" value="Genomic_DNA"/>
</dbReference>
<dbReference type="Pfam" id="PF11699">
    <property type="entry name" value="CENP-C_C"/>
    <property type="match status" value="1"/>
</dbReference>
<feature type="compositionally biased region" description="Basic and acidic residues" evidence="5">
    <location>
        <begin position="481"/>
        <end position="490"/>
    </location>
</feature>
<feature type="compositionally biased region" description="Low complexity" evidence="5">
    <location>
        <begin position="792"/>
        <end position="804"/>
    </location>
</feature>
<evidence type="ECO:0000256" key="4">
    <source>
        <dbReference type="ARBA" id="ARBA00023242"/>
    </source>
</evidence>
<keyword evidence="3" id="KW-0238">DNA-binding</keyword>
<feature type="compositionally biased region" description="Acidic residues" evidence="5">
    <location>
        <begin position="1026"/>
        <end position="1041"/>
    </location>
</feature>
<dbReference type="InterPro" id="IPR025974">
    <property type="entry name" value="Mif2/CENP-C_cupin"/>
</dbReference>
<dbReference type="Gene3D" id="2.60.120.10">
    <property type="entry name" value="Jelly Rolls"/>
    <property type="match status" value="1"/>
</dbReference>
<evidence type="ECO:0000313" key="7">
    <source>
        <dbReference type="EMBL" id="EKC21108.1"/>
    </source>
</evidence>
<protein>
    <submittedName>
        <fullName evidence="7">Centromere protein C 1</fullName>
    </submittedName>
</protein>
<comment type="similarity">
    <text evidence="2">Belongs to the CENP-C/MIF2 family.</text>
</comment>
<dbReference type="GO" id="GO:0051315">
    <property type="term" value="P:attachment of mitotic spindle microtubules to kinetochore"/>
    <property type="evidence" value="ECO:0007669"/>
    <property type="project" value="TreeGrafter"/>
</dbReference>
<feature type="region of interest" description="Disordered" evidence="5">
    <location>
        <begin position="1121"/>
        <end position="1151"/>
    </location>
</feature>
<dbReference type="GO" id="GO:0051382">
    <property type="term" value="P:kinetochore assembly"/>
    <property type="evidence" value="ECO:0007669"/>
    <property type="project" value="InterPro"/>
</dbReference>
<feature type="compositionally biased region" description="Low complexity" evidence="5">
    <location>
        <begin position="898"/>
        <end position="913"/>
    </location>
</feature>
<dbReference type="GO" id="GO:0019237">
    <property type="term" value="F:centromeric DNA binding"/>
    <property type="evidence" value="ECO:0007669"/>
    <property type="project" value="InterPro"/>
</dbReference>
<proteinExistence type="inferred from homology"/>
<sequence>MPQKSLVRWSTNRTIWRWRSGIEILAGKTIRKDADGFEDFRDYLSESEAETTSEFSAVEDASVLKENRQNPYPHSKPAGKYLPQPSAHSTAYSSMCSQASQGGALSEVYNGDTLGISSINNSQKNNRRQVVNPFSRKYGWRTGIEILAGKTVKKNADGFEDFRDYLSESDSITNRARQFEQFRNEQLSVKNGDQLHKRTFQTASGIRTRSVDSMEDDSTQKEGDTPTYTRTQSMASNKESIGSEDEKTPKADKSSYTASSNSPDNDQTNEKTPTQSYEETGEFTTGTATHSQGSPSQAGSGGQTPTQGRIEGHATDPEITKASHMDIGGNKTGSITKSEDFTNSVVPSFRTRKRISFSVTDFNASRRSSKATAENKSEASIPVTVPGVNPDSDADSVDIIIVNEDEEETDRKSRGRKSSQETRTSATLRSSQAKSDDEQVKVKGQGRRSSKSIQNKNSSLVKRTRGERGKSLSSLLPLETSRLDSSEKQSSRKIRGRSMDSSSMELNSSDHRELTKAVIESHDRNNMEKEELDQQDDETASNASQEFLFFRDRRAEKSQTTHSKTQEIKATNKTQHKRKSSLLVKSMSAKDTASDFSADDSVDPNIEIEKWKKGKPKVGGKRKNELDVNKKDNVEASDEPPPHSPPKKLKGKKRGKDSSASRGRSKSNDDDDPKILKGKSGRESKVSDKSVDDVDTQDNEVFSDIEASELVIEEEVTNGSKSVRKRKSSSTKDSIPLGVSRNSVEIPSVTAVTMAEDSVHHASEEGGNNLTEKDVDNQESVSTTKKGRGSKTSKSSVSDSDLTTNKTPKNRSQKLPTKKSRKSSTDKSHVSDVNNSVEVTVPKTNASIHASRYIHSFLLDDHDKQEEDNSNKSSRSKSLGYKTRKAKTRNDSMKRKLNSAQKSNKFQSKSFSNGRGSVRKDVPSQSDADVSRRKSMKKSRSLHSAFIGTMESLPGKEDLPEDSEINTVEDIDPNDLYVEKEKVKSTRSKRKGQKQSQQLEDKPDERKTRTKGRQKLEKSKKKMENSVEDSMEEGDVEDVQNEAEHNDQNEHNETGNRSIKNKTGQNKAKSLTTSKKRKGKSGKKNLNKSLDEVEMPEEVAAEVANEDSVDLTNGDVLREAEDGTNMDDNEAMNDQPSVHDEVQQENALSRKQSLAMTPVSVYQVDEDLLKSGVSFRQRNRTLVKNSTMNFTTFDKTPVARKKQMSFMESPGPGLTPILRQPGSVKRGKKRRVTINHLVQEQSFQTGEHERLSTSVGSLSSMSLNTTPVHIFQTTTSESPVPQMLMPPQPKIFLPEDAPDGLRRSRRVRCQPVAWYKGERLVYERRKSGLGIKKVVPSHVEMLMMAQEAKRRKNVLKRRRQKGKQVKSTPSPRRNLSVHTTLDPELQDGSDSEIPVVIPGTDEEVIMECFSSKDSEVFVGPSKHDPISSDPYVMSLRLNQKQFMMGSLYLRPLKTKPEQIVNKGTMVFCLLKGKISVTIHRTKRIMEAGDMFFIPQGNTYSMENLRREEARLTFSCYKFGEDGSSSSSE</sequence>
<feature type="region of interest" description="Disordered" evidence="5">
    <location>
        <begin position="861"/>
        <end position="1095"/>
    </location>
</feature>
<keyword evidence="4" id="KW-0539">Nucleus</keyword>
<gene>
    <name evidence="7" type="ORF">CGI_10004610</name>
</gene>
<feature type="compositionally biased region" description="Polar residues" evidence="5">
    <location>
        <begin position="831"/>
        <end position="848"/>
    </location>
</feature>
<dbReference type="PANTHER" id="PTHR16684">
    <property type="entry name" value="CENTROMERE PROTEIN C"/>
    <property type="match status" value="1"/>
</dbReference>
<feature type="domain" description="Mif2/CENP-C cupin" evidence="6">
    <location>
        <begin position="1437"/>
        <end position="1513"/>
    </location>
</feature>
<dbReference type="PANTHER" id="PTHR16684:SF11">
    <property type="entry name" value="CENTROMERE PROTEIN C"/>
    <property type="match status" value="1"/>
</dbReference>
<dbReference type="InterPro" id="IPR014710">
    <property type="entry name" value="RmlC-like_jellyroll"/>
</dbReference>
<feature type="compositionally biased region" description="Polar residues" evidence="5">
    <location>
        <begin position="332"/>
        <end position="346"/>
    </location>
</feature>
<feature type="compositionally biased region" description="Basic residues" evidence="5">
    <location>
        <begin position="1074"/>
        <end position="1086"/>
    </location>
</feature>
<feature type="compositionally biased region" description="Basic residues" evidence="5">
    <location>
        <begin position="1349"/>
        <end position="1364"/>
    </location>
</feature>
<feature type="compositionally biased region" description="Basic residues" evidence="5">
    <location>
        <begin position="612"/>
        <end position="621"/>
    </location>
</feature>
<organism evidence="7">
    <name type="scientific">Magallana gigas</name>
    <name type="common">Pacific oyster</name>
    <name type="synonym">Crassostrea gigas</name>
    <dbReference type="NCBI Taxonomy" id="29159"/>
    <lineage>
        <taxon>Eukaryota</taxon>
        <taxon>Metazoa</taxon>
        <taxon>Spiralia</taxon>
        <taxon>Lophotrochozoa</taxon>
        <taxon>Mollusca</taxon>
        <taxon>Bivalvia</taxon>
        <taxon>Autobranchia</taxon>
        <taxon>Pteriomorphia</taxon>
        <taxon>Ostreida</taxon>
        <taxon>Ostreoidea</taxon>
        <taxon>Ostreidae</taxon>
        <taxon>Magallana</taxon>
    </lineage>
</organism>
<reference evidence="7" key="1">
    <citation type="journal article" date="2012" name="Nature">
        <title>The oyster genome reveals stress adaptation and complexity of shell formation.</title>
        <authorList>
            <person name="Zhang G."/>
            <person name="Fang X."/>
            <person name="Guo X."/>
            <person name="Li L."/>
            <person name="Luo R."/>
            <person name="Xu F."/>
            <person name="Yang P."/>
            <person name="Zhang L."/>
            <person name="Wang X."/>
            <person name="Qi H."/>
            <person name="Xiong Z."/>
            <person name="Que H."/>
            <person name="Xie Y."/>
            <person name="Holland P.W."/>
            <person name="Paps J."/>
            <person name="Zhu Y."/>
            <person name="Wu F."/>
            <person name="Chen Y."/>
            <person name="Wang J."/>
            <person name="Peng C."/>
            <person name="Meng J."/>
            <person name="Yang L."/>
            <person name="Liu J."/>
            <person name="Wen B."/>
            <person name="Zhang N."/>
            <person name="Huang Z."/>
            <person name="Zhu Q."/>
            <person name="Feng Y."/>
            <person name="Mount A."/>
            <person name="Hedgecock D."/>
            <person name="Xu Z."/>
            <person name="Liu Y."/>
            <person name="Domazet-Loso T."/>
            <person name="Du Y."/>
            <person name="Sun X."/>
            <person name="Zhang S."/>
            <person name="Liu B."/>
            <person name="Cheng P."/>
            <person name="Jiang X."/>
            <person name="Li J."/>
            <person name="Fan D."/>
            <person name="Wang W."/>
            <person name="Fu W."/>
            <person name="Wang T."/>
            <person name="Wang B."/>
            <person name="Zhang J."/>
            <person name="Peng Z."/>
            <person name="Li Y."/>
            <person name="Li N."/>
            <person name="Wang J."/>
            <person name="Chen M."/>
            <person name="He Y."/>
            <person name="Tan F."/>
            <person name="Song X."/>
            <person name="Zheng Q."/>
            <person name="Huang R."/>
            <person name="Yang H."/>
            <person name="Du X."/>
            <person name="Chen L."/>
            <person name="Yang M."/>
            <person name="Gaffney P.M."/>
            <person name="Wang S."/>
            <person name="Luo L."/>
            <person name="She Z."/>
            <person name="Ming Y."/>
            <person name="Huang W."/>
            <person name="Zhang S."/>
            <person name="Huang B."/>
            <person name="Zhang Y."/>
            <person name="Qu T."/>
            <person name="Ni P."/>
            <person name="Miao G."/>
            <person name="Wang J."/>
            <person name="Wang Q."/>
            <person name="Steinberg C.E."/>
            <person name="Wang H."/>
            <person name="Li N."/>
            <person name="Qian L."/>
            <person name="Zhang G."/>
            <person name="Li Y."/>
            <person name="Yang H."/>
            <person name="Liu X."/>
            <person name="Wang J."/>
            <person name="Yin Y."/>
            <person name="Wang J."/>
        </authorList>
    </citation>
    <scope>NUCLEOTIDE SEQUENCE [LARGE SCALE GENOMIC DNA]</scope>
    <source>
        <strain evidence="7">05x7-T-G4-1.051#20</strain>
    </source>
</reference>
<dbReference type="InterPro" id="IPR028386">
    <property type="entry name" value="CENP-C/Mif2/cnp3"/>
</dbReference>
<dbReference type="InParanoid" id="K1PHT3"/>
<feature type="compositionally biased region" description="Basic residues" evidence="5">
    <location>
        <begin position="808"/>
        <end position="822"/>
    </location>
</feature>
<name>K1PHT3_MAGGI</name>
<feature type="compositionally biased region" description="Polar residues" evidence="5">
    <location>
        <begin position="451"/>
        <end position="461"/>
    </location>
</feature>
<feature type="compositionally biased region" description="Polar residues" evidence="5">
    <location>
        <begin position="1055"/>
        <end position="1068"/>
    </location>
</feature>
<evidence type="ECO:0000256" key="2">
    <source>
        <dbReference type="ARBA" id="ARBA00010291"/>
    </source>
</evidence>
<dbReference type="HOGENOM" id="CLU_247397_0_0_1"/>
<feature type="compositionally biased region" description="Polar residues" evidence="5">
    <location>
        <begin position="421"/>
        <end position="433"/>
    </location>
</feature>
<feature type="compositionally biased region" description="Basic and acidic residues" evidence="5">
    <location>
        <begin position="244"/>
        <end position="253"/>
    </location>
</feature>
<dbReference type="GO" id="GO:0005634">
    <property type="term" value="C:nucleus"/>
    <property type="evidence" value="ECO:0007669"/>
    <property type="project" value="UniProtKB-SubCell"/>
</dbReference>
<feature type="compositionally biased region" description="Acidic residues" evidence="5">
    <location>
        <begin position="959"/>
        <end position="973"/>
    </location>
</feature>
<dbReference type="GO" id="GO:0051455">
    <property type="term" value="P:spindle attachment to meiosis I kinetochore"/>
    <property type="evidence" value="ECO:0007669"/>
    <property type="project" value="TreeGrafter"/>
</dbReference>
<feature type="compositionally biased region" description="Polar residues" evidence="5">
    <location>
        <begin position="1365"/>
        <end position="1379"/>
    </location>
</feature>
<feature type="compositionally biased region" description="Low complexity" evidence="5">
    <location>
        <begin position="282"/>
        <end position="298"/>
    </location>
</feature>
<feature type="compositionally biased region" description="Acidic residues" evidence="5">
    <location>
        <begin position="693"/>
        <end position="716"/>
    </location>
</feature>
<feature type="region of interest" description="Disordered" evidence="5">
    <location>
        <begin position="62"/>
        <end position="86"/>
    </location>
</feature>
<dbReference type="GO" id="GO:0000776">
    <property type="term" value="C:kinetochore"/>
    <property type="evidence" value="ECO:0007669"/>
    <property type="project" value="InterPro"/>
</dbReference>
<feature type="compositionally biased region" description="Basic and acidic residues" evidence="5">
    <location>
        <begin position="861"/>
        <end position="870"/>
    </location>
</feature>
<feature type="compositionally biased region" description="Basic residues" evidence="5">
    <location>
        <begin position="645"/>
        <end position="655"/>
    </location>
</feature>
<feature type="compositionally biased region" description="Polar residues" evidence="5">
    <location>
        <begin position="254"/>
        <end position="277"/>
    </location>
</feature>
<evidence type="ECO:0000256" key="3">
    <source>
        <dbReference type="ARBA" id="ARBA00023125"/>
    </source>
</evidence>
<evidence type="ECO:0000256" key="1">
    <source>
        <dbReference type="ARBA" id="ARBA00004123"/>
    </source>
</evidence>
<accession>K1PHT3</accession>
<feature type="compositionally biased region" description="Basic and acidic residues" evidence="5">
    <location>
        <begin position="549"/>
        <end position="567"/>
    </location>
</feature>
<evidence type="ECO:0000256" key="5">
    <source>
        <dbReference type="SAM" id="MobiDB-lite"/>
    </source>
</evidence>
<feature type="region of interest" description="Disordered" evidence="5">
    <location>
        <begin position="203"/>
        <end position="848"/>
    </location>
</feature>
<comment type="subcellular location">
    <subcellularLocation>
        <location evidence="1">Nucleus</location>
    </subcellularLocation>
</comment>
<feature type="compositionally biased region" description="Acidic residues" evidence="5">
    <location>
        <begin position="1122"/>
        <end position="1131"/>
    </location>
</feature>
<feature type="compositionally biased region" description="Basic and acidic residues" evidence="5">
    <location>
        <begin position="508"/>
        <end position="529"/>
    </location>
</feature>
<feature type="compositionally biased region" description="Basic and acidic residues" evidence="5">
    <location>
        <begin position="1014"/>
        <end position="1025"/>
    </location>
</feature>